<dbReference type="PROSITE" id="PS51293">
    <property type="entry name" value="SANT"/>
    <property type="match status" value="1"/>
</dbReference>
<keyword evidence="8" id="KW-0804">Transcription</keyword>
<dbReference type="GO" id="GO:0008270">
    <property type="term" value="F:zinc ion binding"/>
    <property type="evidence" value="ECO:0007669"/>
    <property type="project" value="UniProtKB-KW"/>
</dbReference>
<evidence type="ECO:0000256" key="2">
    <source>
        <dbReference type="ARBA" id="ARBA00022491"/>
    </source>
</evidence>
<keyword evidence="5" id="KW-0862">Zinc</keyword>
<dbReference type="FunFam" id="1.10.10.60:FF:000012">
    <property type="entry name" value="Metastasis-associated 1 family, member 3"/>
    <property type="match status" value="1"/>
</dbReference>
<evidence type="ECO:0000259" key="12">
    <source>
        <dbReference type="PROSITE" id="PS51293"/>
    </source>
</evidence>
<protein>
    <submittedName>
        <fullName evidence="14">ELM2 domain-containing protein</fullName>
    </submittedName>
</protein>
<evidence type="ECO:0000256" key="9">
    <source>
        <dbReference type="ARBA" id="ARBA00023242"/>
    </source>
</evidence>
<evidence type="ECO:0000256" key="6">
    <source>
        <dbReference type="ARBA" id="ARBA00023015"/>
    </source>
</evidence>
<evidence type="ECO:0000256" key="8">
    <source>
        <dbReference type="ARBA" id="ARBA00023163"/>
    </source>
</evidence>
<comment type="subcellular location">
    <subcellularLocation>
        <location evidence="1">Nucleus</location>
    </subcellularLocation>
</comment>
<dbReference type="WBParaSite" id="Pan_g1801.t3">
    <property type="protein sequence ID" value="Pan_g1801.t3"/>
    <property type="gene ID" value="Pan_g1801"/>
</dbReference>
<keyword evidence="3" id="KW-0479">Metal-binding</keyword>
<evidence type="ECO:0000313" key="14">
    <source>
        <dbReference type="WBParaSite" id="Pan_g1801.t3"/>
    </source>
</evidence>
<proteinExistence type="predicted"/>
<sequence>MTSNGESSGKILTRSKARNGGTNGERVQLTVPKPSLRTRDSTGSSASQMSSKEKKEVRIGDICQVQLTDVEKSYIGENYENYAPDRDVLIWNAGEGLDGTEIDIYLHYAWVNHKIPKDKALYILHVCNNDIQKAKIELHSHINLDDEWTTDDDRVFWYGFQAFGKSFGKIKQLLPHKKMGSIVCHYYATKKKQHYKSLLNDDVGTFDISDDDDENEAEPTETKTNIMYICKNCGASVRETYHVNLLEVCKACKLYFKIANAQRPCIRPLSFEKRVLCPKDMGDIANQFEAMAKVSTRDGAGEDDDIVCIDKPQRTVCDDLLEETARSIERNRFKTNQVNTANNKRNPKTFCDLNRASELLEKISQDRSKSRNTHIWTEFEQIAAFHCLVRFNWDYDAVAEVIGNKTPDMVRAFANENRAAIEKHFQVIKEEDSAMDVEINFEDDTPKQAPEIVTIADD</sequence>
<evidence type="ECO:0000313" key="13">
    <source>
        <dbReference type="Proteomes" id="UP000492821"/>
    </source>
</evidence>
<keyword evidence="6" id="KW-0805">Transcription regulation</keyword>
<dbReference type="Gene3D" id="1.10.10.60">
    <property type="entry name" value="Homeodomain-like"/>
    <property type="match status" value="1"/>
</dbReference>
<dbReference type="PROSITE" id="PS51156">
    <property type="entry name" value="ELM2"/>
    <property type="match status" value="1"/>
</dbReference>
<evidence type="ECO:0000256" key="1">
    <source>
        <dbReference type="ARBA" id="ARBA00004123"/>
    </source>
</evidence>
<dbReference type="SUPFAM" id="SSF46689">
    <property type="entry name" value="Homeodomain-like"/>
    <property type="match status" value="1"/>
</dbReference>
<dbReference type="AlphaFoldDB" id="A0A7E4VA84"/>
<dbReference type="InterPro" id="IPR051066">
    <property type="entry name" value="Trans_reg/Corepressor"/>
</dbReference>
<name>A0A7E4VA84_PANRE</name>
<evidence type="ECO:0000259" key="11">
    <source>
        <dbReference type="PROSITE" id="PS51156"/>
    </source>
</evidence>
<dbReference type="GO" id="GO:0006357">
    <property type="term" value="P:regulation of transcription by RNA polymerase II"/>
    <property type="evidence" value="ECO:0007669"/>
    <property type="project" value="TreeGrafter"/>
</dbReference>
<dbReference type="PANTHER" id="PTHR16089">
    <property type="entry name" value="REST COREPRESSOR COREST PROTEIN-RELATED"/>
    <property type="match status" value="1"/>
</dbReference>
<dbReference type="Gene3D" id="1.20.58.1880">
    <property type="match status" value="1"/>
</dbReference>
<evidence type="ECO:0000256" key="4">
    <source>
        <dbReference type="ARBA" id="ARBA00022771"/>
    </source>
</evidence>
<dbReference type="InterPro" id="IPR009057">
    <property type="entry name" value="Homeodomain-like_sf"/>
</dbReference>
<keyword evidence="13" id="KW-1185">Reference proteome</keyword>
<keyword evidence="4" id="KW-0863">Zinc-finger</keyword>
<feature type="domain" description="ELM2" evidence="11">
    <location>
        <begin position="55"/>
        <end position="142"/>
    </location>
</feature>
<dbReference type="GO" id="GO:0005667">
    <property type="term" value="C:transcription regulator complex"/>
    <property type="evidence" value="ECO:0007669"/>
    <property type="project" value="TreeGrafter"/>
</dbReference>
<dbReference type="GO" id="GO:0003714">
    <property type="term" value="F:transcription corepressor activity"/>
    <property type="evidence" value="ECO:0007669"/>
    <property type="project" value="TreeGrafter"/>
</dbReference>
<dbReference type="PANTHER" id="PTHR16089:SF28">
    <property type="entry name" value="REST COREPRESSOR"/>
    <property type="match status" value="1"/>
</dbReference>
<dbReference type="GO" id="GO:0000118">
    <property type="term" value="C:histone deacetylase complex"/>
    <property type="evidence" value="ECO:0007669"/>
    <property type="project" value="TreeGrafter"/>
</dbReference>
<dbReference type="InterPro" id="IPR017884">
    <property type="entry name" value="SANT_dom"/>
</dbReference>
<feature type="compositionally biased region" description="Polar residues" evidence="10">
    <location>
        <begin position="41"/>
        <end position="50"/>
    </location>
</feature>
<keyword evidence="2" id="KW-0678">Repressor</keyword>
<accession>A0A7E4VA84</accession>
<keyword evidence="7" id="KW-0238">DNA-binding</keyword>
<evidence type="ECO:0000256" key="5">
    <source>
        <dbReference type="ARBA" id="ARBA00022833"/>
    </source>
</evidence>
<dbReference type="InterPro" id="IPR000949">
    <property type="entry name" value="ELM2_dom"/>
</dbReference>
<dbReference type="GO" id="GO:0003677">
    <property type="term" value="F:DNA binding"/>
    <property type="evidence" value="ECO:0007669"/>
    <property type="project" value="UniProtKB-KW"/>
</dbReference>
<organism evidence="13 14">
    <name type="scientific">Panagrellus redivivus</name>
    <name type="common">Microworm</name>
    <dbReference type="NCBI Taxonomy" id="6233"/>
    <lineage>
        <taxon>Eukaryota</taxon>
        <taxon>Metazoa</taxon>
        <taxon>Ecdysozoa</taxon>
        <taxon>Nematoda</taxon>
        <taxon>Chromadorea</taxon>
        <taxon>Rhabditida</taxon>
        <taxon>Tylenchina</taxon>
        <taxon>Panagrolaimomorpha</taxon>
        <taxon>Panagrolaimoidea</taxon>
        <taxon>Panagrolaimidae</taxon>
        <taxon>Panagrellus</taxon>
    </lineage>
</organism>
<reference evidence="14" key="2">
    <citation type="submission" date="2020-10" db="UniProtKB">
        <authorList>
            <consortium name="WormBaseParasite"/>
        </authorList>
    </citation>
    <scope>IDENTIFICATION</scope>
</reference>
<feature type="region of interest" description="Disordered" evidence="10">
    <location>
        <begin position="1"/>
        <end position="55"/>
    </location>
</feature>
<keyword evidence="9" id="KW-0539">Nucleus</keyword>
<evidence type="ECO:0000256" key="7">
    <source>
        <dbReference type="ARBA" id="ARBA00023125"/>
    </source>
</evidence>
<evidence type="ECO:0000256" key="3">
    <source>
        <dbReference type="ARBA" id="ARBA00022723"/>
    </source>
</evidence>
<evidence type="ECO:0000256" key="10">
    <source>
        <dbReference type="SAM" id="MobiDB-lite"/>
    </source>
</evidence>
<feature type="domain" description="SANT" evidence="12">
    <location>
        <begin position="143"/>
        <end position="194"/>
    </location>
</feature>
<dbReference type="Proteomes" id="UP000492821">
    <property type="component" value="Unassembled WGS sequence"/>
</dbReference>
<reference evidence="13" key="1">
    <citation type="journal article" date="2013" name="Genetics">
        <title>The draft genome and transcriptome of Panagrellus redivivus are shaped by the harsh demands of a free-living lifestyle.</title>
        <authorList>
            <person name="Srinivasan J."/>
            <person name="Dillman A.R."/>
            <person name="Macchietto M.G."/>
            <person name="Heikkinen L."/>
            <person name="Lakso M."/>
            <person name="Fracchia K.M."/>
            <person name="Antoshechkin I."/>
            <person name="Mortazavi A."/>
            <person name="Wong G."/>
            <person name="Sternberg P.W."/>
        </authorList>
    </citation>
    <scope>NUCLEOTIDE SEQUENCE [LARGE SCALE GENOMIC DNA]</scope>
    <source>
        <strain evidence="13">MT8872</strain>
    </source>
</reference>